<feature type="compositionally biased region" description="Basic and acidic residues" evidence="4">
    <location>
        <begin position="243"/>
        <end position="257"/>
    </location>
</feature>
<dbReference type="PRINTS" id="PR00007">
    <property type="entry name" value="COMPLEMNTC1Q"/>
</dbReference>
<protein>
    <recommendedName>
        <fullName evidence="5">C1q domain-containing protein</fullName>
    </recommendedName>
</protein>
<dbReference type="PROSITE" id="PS50871">
    <property type="entry name" value="C1Q"/>
    <property type="match status" value="1"/>
</dbReference>
<name>A0A9N7TS20_PLEPL</name>
<dbReference type="InterPro" id="IPR050392">
    <property type="entry name" value="Collagen/C1q_domain"/>
</dbReference>
<dbReference type="Pfam" id="PF00386">
    <property type="entry name" value="C1q"/>
    <property type="match status" value="1"/>
</dbReference>
<evidence type="ECO:0000256" key="3">
    <source>
        <dbReference type="ARBA" id="ARBA00022530"/>
    </source>
</evidence>
<keyword evidence="3" id="KW-0272">Extracellular matrix</keyword>
<dbReference type="PANTHER" id="PTHR15427:SF49">
    <property type="entry name" value="COLLAGEN ALPHA-1(VIII) CHAIN"/>
    <property type="match status" value="1"/>
</dbReference>
<dbReference type="InterPro" id="IPR001073">
    <property type="entry name" value="C1q_dom"/>
</dbReference>
<feature type="region of interest" description="Disordered" evidence="4">
    <location>
        <begin position="233"/>
        <end position="265"/>
    </location>
</feature>
<sequence length="305" mass="32790">MGEIQEKRATRDLMEFRGSRDQGDRSDLPARWVQKVKLGCRVNPAIPETVNRDRPVSSVLKVIPVPAANLDIQGNGDNPDPPVLLDCPLYLPIWDRSSPRAAPTAVKDKDYNPQTGTFTCTIPGIYYFAYHVHCKGSNVWVALMKNNEPVMYTYDEYKKGLLDQASGSAVLPLRQGDAVHLQLPSDQAAGLYAGRGRHTTALEGSEKEESKARAAACGTVLAASVILPPPLTGPSAIGAGRQRRTEVGGKAEKEAPHGRGQCSDEVEETGKIERVWGVGGRALPCHTNTTPASGDTLALGCSARP</sequence>
<evidence type="ECO:0000256" key="4">
    <source>
        <dbReference type="SAM" id="MobiDB-lite"/>
    </source>
</evidence>
<dbReference type="SMART" id="SM00110">
    <property type="entry name" value="C1Q"/>
    <property type="match status" value="1"/>
</dbReference>
<dbReference type="Proteomes" id="UP001153269">
    <property type="component" value="Unassembled WGS sequence"/>
</dbReference>
<dbReference type="InterPro" id="IPR008983">
    <property type="entry name" value="Tumour_necrosis_fac-like_dom"/>
</dbReference>
<dbReference type="SUPFAM" id="SSF49842">
    <property type="entry name" value="TNF-like"/>
    <property type="match status" value="1"/>
</dbReference>
<comment type="caution">
    <text evidence="6">The sequence shown here is derived from an EMBL/GenBank/DDBJ whole genome shotgun (WGS) entry which is preliminary data.</text>
</comment>
<reference evidence="6" key="1">
    <citation type="submission" date="2020-03" db="EMBL/GenBank/DDBJ databases">
        <authorList>
            <person name="Weist P."/>
        </authorList>
    </citation>
    <scope>NUCLEOTIDE SEQUENCE</scope>
</reference>
<evidence type="ECO:0000313" key="6">
    <source>
        <dbReference type="EMBL" id="CAB1417564.1"/>
    </source>
</evidence>
<accession>A0A9N7TS20</accession>
<dbReference type="EMBL" id="CADEAL010000269">
    <property type="protein sequence ID" value="CAB1417564.1"/>
    <property type="molecule type" value="Genomic_DNA"/>
</dbReference>
<proteinExistence type="predicted"/>
<gene>
    <name evidence="6" type="ORF">PLEPLA_LOCUS5369</name>
</gene>
<dbReference type="Gene3D" id="2.60.120.40">
    <property type="match status" value="1"/>
</dbReference>
<dbReference type="AlphaFoldDB" id="A0A9N7TS20"/>
<dbReference type="PANTHER" id="PTHR15427">
    <property type="entry name" value="EMILIN ELASTIN MICROFIBRIL INTERFACE-LOCATED PROTEIN ELASTIN MICROFIBRIL INTERFACER"/>
    <property type="match status" value="1"/>
</dbReference>
<evidence type="ECO:0000256" key="1">
    <source>
        <dbReference type="ARBA" id="ARBA00004498"/>
    </source>
</evidence>
<evidence type="ECO:0000259" key="5">
    <source>
        <dbReference type="PROSITE" id="PS50871"/>
    </source>
</evidence>
<evidence type="ECO:0000313" key="7">
    <source>
        <dbReference type="Proteomes" id="UP001153269"/>
    </source>
</evidence>
<keyword evidence="2" id="KW-0964">Secreted</keyword>
<feature type="region of interest" description="Disordered" evidence="4">
    <location>
        <begin position="1"/>
        <end position="27"/>
    </location>
</feature>
<evidence type="ECO:0000256" key="2">
    <source>
        <dbReference type="ARBA" id="ARBA00022525"/>
    </source>
</evidence>
<feature type="domain" description="C1q" evidence="5">
    <location>
        <begin position="110"/>
        <end position="212"/>
    </location>
</feature>
<comment type="subcellular location">
    <subcellularLocation>
        <location evidence="1">Secreted</location>
        <location evidence="1">Extracellular space</location>
        <location evidence="1">Extracellular matrix</location>
    </subcellularLocation>
</comment>
<organism evidence="6 7">
    <name type="scientific">Pleuronectes platessa</name>
    <name type="common">European plaice</name>
    <dbReference type="NCBI Taxonomy" id="8262"/>
    <lineage>
        <taxon>Eukaryota</taxon>
        <taxon>Metazoa</taxon>
        <taxon>Chordata</taxon>
        <taxon>Craniata</taxon>
        <taxon>Vertebrata</taxon>
        <taxon>Euteleostomi</taxon>
        <taxon>Actinopterygii</taxon>
        <taxon>Neopterygii</taxon>
        <taxon>Teleostei</taxon>
        <taxon>Neoteleostei</taxon>
        <taxon>Acanthomorphata</taxon>
        <taxon>Carangaria</taxon>
        <taxon>Pleuronectiformes</taxon>
        <taxon>Pleuronectoidei</taxon>
        <taxon>Pleuronectidae</taxon>
        <taxon>Pleuronectes</taxon>
    </lineage>
</organism>
<keyword evidence="7" id="KW-1185">Reference proteome</keyword>